<dbReference type="GO" id="GO:0035141">
    <property type="term" value="P:medial fin morphogenesis"/>
    <property type="evidence" value="ECO:0007669"/>
    <property type="project" value="Ensembl"/>
</dbReference>
<dbReference type="InterPro" id="IPR001839">
    <property type="entry name" value="TGF-b_C"/>
</dbReference>
<sequence length="629" mass="68744">MKVVKRLSLLLSCWTLIYLHPVLGSLSRTRPTELHHHRLGEAAERAAVGGEGEQAHRRTGGGIGGSTAAAGRQPVTASGTWKPSPVSPARITRIRAGPPLIKGEPTVNKNKLTAATSASSSSPQRSGVVPVNRAQLQQQQRDRAVSFGRREAVRSWLPGGDVHVKAQAPAAFSAHAAGKGVGTPGGGRGGSPGKHFGKVASRASAAAPVRTGTPQRATGAQKQQQQQQQPQQSAGPVAQRGASNKALKPSDREAHHKQPLVTPHDYMLSLYWSLSTGDLNSSALHEAGLANTITSFVDKGQDERGPQLRRQRYHFNVSSLERDGLLGAELRILRKRLSDPRRASMGSTATDGGGGGGGGSSPCLKLYTCASGKQQAVLLQMKTVEDLLSGAGLTSKWEVFDISKAFKGFKNQQNQHTQQLCFELEALEHRGGRPMDLRTLGFARPGRTNKEKAFFLAFGKSKKRDLFYNEIKARSGHDNKTVYEYLFTQRRMRRAPAARGAKKPLQHQPPLQSLPQHQVLKTQTRPRCHRRRLHVNFKEMGWDDWIIAPLEYEAFHCDGVCDFPIRSHLEPTNHAIIQTLMNSMDPESTPPTCCVPTRLSPISILYIDSANNVVYKQYEDMVVESCGCR</sequence>
<dbReference type="RefSeq" id="XP_051271291.1">
    <property type="nucleotide sequence ID" value="XM_051415331.1"/>
</dbReference>
<gene>
    <name evidence="12" type="primary">gdf5</name>
</gene>
<comment type="subcellular location">
    <subcellularLocation>
        <location evidence="1">Secreted</location>
    </subcellularLocation>
</comment>
<dbReference type="Gene3D" id="2.60.120.970">
    <property type="match status" value="1"/>
</dbReference>
<comment type="similarity">
    <text evidence="2 8">Belongs to the TGF-beta family.</text>
</comment>
<feature type="compositionally biased region" description="Low complexity" evidence="9">
    <location>
        <begin position="221"/>
        <end position="232"/>
    </location>
</feature>
<dbReference type="GeneTree" id="ENSGT00940000160455"/>
<dbReference type="GeneID" id="127371995"/>
<feature type="compositionally biased region" description="Low complexity" evidence="9">
    <location>
        <begin position="198"/>
        <end position="210"/>
    </location>
</feature>
<dbReference type="GO" id="GO:0008083">
    <property type="term" value="F:growth factor activity"/>
    <property type="evidence" value="ECO:0007669"/>
    <property type="project" value="UniProtKB-KW"/>
</dbReference>
<organism evidence="12 13">
    <name type="scientific">Dicentrarchus labrax</name>
    <name type="common">European seabass</name>
    <name type="synonym">Morone labrax</name>
    <dbReference type="NCBI Taxonomy" id="13489"/>
    <lineage>
        <taxon>Eukaryota</taxon>
        <taxon>Metazoa</taxon>
        <taxon>Chordata</taxon>
        <taxon>Craniata</taxon>
        <taxon>Vertebrata</taxon>
        <taxon>Euteleostomi</taxon>
        <taxon>Actinopterygii</taxon>
        <taxon>Neopterygii</taxon>
        <taxon>Teleostei</taxon>
        <taxon>Neoteleostei</taxon>
        <taxon>Acanthomorphata</taxon>
        <taxon>Eupercaria</taxon>
        <taxon>Moronidae</taxon>
        <taxon>Dicentrarchus</taxon>
    </lineage>
</organism>
<protein>
    <submittedName>
        <fullName evidence="12">Growth differentiation factor 5</fullName>
    </submittedName>
</protein>
<dbReference type="OMA" id="AECAPES"/>
<feature type="region of interest" description="Disordered" evidence="9">
    <location>
        <begin position="175"/>
        <end position="260"/>
    </location>
</feature>
<evidence type="ECO:0000256" key="4">
    <source>
        <dbReference type="ARBA" id="ARBA00022729"/>
    </source>
</evidence>
<dbReference type="GO" id="GO:0048705">
    <property type="term" value="P:skeletal system morphogenesis"/>
    <property type="evidence" value="ECO:0007669"/>
    <property type="project" value="Ensembl"/>
</dbReference>
<keyword evidence="4 10" id="KW-0732">Signal</keyword>
<name>A0A8P4KJW3_DICLA</name>
<dbReference type="GO" id="GO:0005615">
    <property type="term" value="C:extracellular space"/>
    <property type="evidence" value="ECO:0007669"/>
    <property type="project" value="TreeGrafter"/>
</dbReference>
<dbReference type="PROSITE" id="PS51362">
    <property type="entry name" value="TGF_BETA_2"/>
    <property type="match status" value="1"/>
</dbReference>
<evidence type="ECO:0000256" key="7">
    <source>
        <dbReference type="ARBA" id="ARBA00023180"/>
    </source>
</evidence>
<dbReference type="Pfam" id="PF00019">
    <property type="entry name" value="TGF_beta"/>
    <property type="match status" value="1"/>
</dbReference>
<evidence type="ECO:0000256" key="8">
    <source>
        <dbReference type="RuleBase" id="RU000354"/>
    </source>
</evidence>
<reference evidence="12" key="2">
    <citation type="submission" date="2025-09" db="UniProtKB">
        <authorList>
            <consortium name="Ensembl"/>
        </authorList>
    </citation>
    <scope>IDENTIFICATION</scope>
</reference>
<dbReference type="CDD" id="cd19399">
    <property type="entry name" value="TGF_beta_GDF5"/>
    <property type="match status" value="1"/>
</dbReference>
<dbReference type="PANTHER" id="PTHR11848">
    <property type="entry name" value="TGF-BETA FAMILY"/>
    <property type="match status" value="1"/>
</dbReference>
<dbReference type="InterPro" id="IPR029034">
    <property type="entry name" value="Cystine-knot_cytokine"/>
</dbReference>
<feature type="signal peptide" evidence="10">
    <location>
        <begin position="1"/>
        <end position="24"/>
    </location>
</feature>
<feature type="region of interest" description="Disordered" evidence="9">
    <location>
        <begin position="44"/>
        <end position="130"/>
    </location>
</feature>
<evidence type="ECO:0000256" key="3">
    <source>
        <dbReference type="ARBA" id="ARBA00022525"/>
    </source>
</evidence>
<evidence type="ECO:0000256" key="1">
    <source>
        <dbReference type="ARBA" id="ARBA00004613"/>
    </source>
</evidence>
<keyword evidence="7" id="KW-0325">Glycoprotein</keyword>
<keyword evidence="6" id="KW-1015">Disulfide bond</keyword>
<dbReference type="GO" id="GO:0035138">
    <property type="term" value="P:pectoral fin morphogenesis"/>
    <property type="evidence" value="ECO:0007669"/>
    <property type="project" value="Ensembl"/>
</dbReference>
<keyword evidence="5 8" id="KW-0339">Growth factor</keyword>
<dbReference type="Gene3D" id="2.10.90.10">
    <property type="entry name" value="Cystine-knot cytokines"/>
    <property type="match status" value="1"/>
</dbReference>
<dbReference type="Ensembl" id="ENSDLAT00005087205.1">
    <property type="protein sequence ID" value="ENSDLAP00005077705.1"/>
    <property type="gene ID" value="ENSDLAG00005033760.1"/>
</dbReference>
<feature type="compositionally biased region" description="Low complexity" evidence="9">
    <location>
        <begin position="506"/>
        <end position="520"/>
    </location>
</feature>
<keyword evidence="3" id="KW-0964">Secreted</keyword>
<dbReference type="FunFam" id="2.10.90.10:FF:000001">
    <property type="entry name" value="Bone morphogenetic protein 4"/>
    <property type="match status" value="1"/>
</dbReference>
<dbReference type="SMART" id="SM00204">
    <property type="entry name" value="TGFB"/>
    <property type="match status" value="1"/>
</dbReference>
<dbReference type="PRINTS" id="PR00669">
    <property type="entry name" value="INHIBINA"/>
</dbReference>
<dbReference type="InterPro" id="IPR015615">
    <property type="entry name" value="TGF-beta-rel"/>
</dbReference>
<feature type="compositionally biased region" description="Gly residues" evidence="9">
    <location>
        <begin position="179"/>
        <end position="192"/>
    </location>
</feature>
<feature type="domain" description="TGF-beta family profile" evidence="11">
    <location>
        <begin position="491"/>
        <end position="629"/>
    </location>
</feature>
<reference evidence="12" key="1">
    <citation type="submission" date="2025-08" db="UniProtKB">
        <authorList>
            <consortium name="Ensembl"/>
        </authorList>
    </citation>
    <scope>IDENTIFICATION</scope>
</reference>
<dbReference type="InterPro" id="IPR017948">
    <property type="entry name" value="TGFb_CS"/>
</dbReference>
<dbReference type="PROSITE" id="PS00250">
    <property type="entry name" value="TGF_BETA_1"/>
    <property type="match status" value="1"/>
</dbReference>
<dbReference type="GO" id="GO:0035239">
    <property type="term" value="P:tube morphogenesis"/>
    <property type="evidence" value="ECO:0007669"/>
    <property type="project" value="UniProtKB-ARBA"/>
</dbReference>
<feature type="chain" id="PRO_5035769695" evidence="10">
    <location>
        <begin position="25"/>
        <end position="629"/>
    </location>
</feature>
<keyword evidence="13" id="KW-1185">Reference proteome</keyword>
<dbReference type="OrthoDB" id="5987191at2759"/>
<evidence type="ECO:0000256" key="6">
    <source>
        <dbReference type="ARBA" id="ARBA00023157"/>
    </source>
</evidence>
<feature type="region of interest" description="Disordered" evidence="9">
    <location>
        <begin position="499"/>
        <end position="525"/>
    </location>
</feature>
<evidence type="ECO:0000259" key="11">
    <source>
        <dbReference type="PROSITE" id="PS51362"/>
    </source>
</evidence>
<dbReference type="SUPFAM" id="SSF57501">
    <property type="entry name" value="Cystine-knot cytokines"/>
    <property type="match status" value="1"/>
</dbReference>
<dbReference type="Proteomes" id="UP000694389">
    <property type="component" value="Unassembled WGS sequence"/>
</dbReference>
<dbReference type="AlphaFoldDB" id="A0A8P4KJW3"/>
<dbReference type="GO" id="GO:0005125">
    <property type="term" value="F:cytokine activity"/>
    <property type="evidence" value="ECO:0007669"/>
    <property type="project" value="TreeGrafter"/>
</dbReference>
<accession>A0A8P4KJW3</accession>
<evidence type="ECO:0000313" key="12">
    <source>
        <dbReference type="Ensembl" id="ENSDLAP00005077705.1"/>
    </source>
</evidence>
<evidence type="ECO:0000256" key="10">
    <source>
        <dbReference type="SAM" id="SignalP"/>
    </source>
</evidence>
<evidence type="ECO:0000313" key="13">
    <source>
        <dbReference type="Proteomes" id="UP000694389"/>
    </source>
</evidence>
<evidence type="ECO:0000256" key="9">
    <source>
        <dbReference type="SAM" id="MobiDB-lite"/>
    </source>
</evidence>
<feature type="compositionally biased region" description="Low complexity" evidence="9">
    <location>
        <begin position="113"/>
        <end position="122"/>
    </location>
</feature>
<evidence type="ECO:0000256" key="5">
    <source>
        <dbReference type="ARBA" id="ARBA00023030"/>
    </source>
</evidence>
<evidence type="ECO:0000256" key="2">
    <source>
        <dbReference type="ARBA" id="ARBA00006656"/>
    </source>
</evidence>
<proteinExistence type="inferred from homology"/>
<dbReference type="PANTHER" id="PTHR11848:SF44">
    <property type="entry name" value="GROWTH_DIFFERENTIATION FACTOR 5"/>
    <property type="match status" value="1"/>
</dbReference>
<dbReference type="CTD" id="8200"/>